<evidence type="ECO:0000313" key="4">
    <source>
        <dbReference type="Proteomes" id="UP000670947"/>
    </source>
</evidence>
<organism evidence="3 4">
    <name type="scientific">Paenibacillus artemisiicola</name>
    <dbReference type="NCBI Taxonomy" id="1172618"/>
    <lineage>
        <taxon>Bacteria</taxon>
        <taxon>Bacillati</taxon>
        <taxon>Bacillota</taxon>
        <taxon>Bacilli</taxon>
        <taxon>Bacillales</taxon>
        <taxon>Paenibacillaceae</taxon>
        <taxon>Paenibacillus</taxon>
    </lineage>
</organism>
<reference evidence="3 4" key="1">
    <citation type="submission" date="2021-03" db="EMBL/GenBank/DDBJ databases">
        <title>Paenibacillus artemisicola MWE-103 whole genome sequence.</title>
        <authorList>
            <person name="Ham Y.J."/>
        </authorList>
    </citation>
    <scope>NUCLEOTIDE SEQUENCE [LARGE SCALE GENOMIC DNA]</scope>
    <source>
        <strain evidence="3 4">MWE-103</strain>
    </source>
</reference>
<keyword evidence="4" id="KW-1185">Reference proteome</keyword>
<dbReference type="RefSeq" id="WP_208849618.1">
    <property type="nucleotide sequence ID" value="NZ_JAGGDJ010000024.1"/>
</dbReference>
<gene>
    <name evidence="3" type="ORF">I8J29_21915</name>
</gene>
<feature type="region of interest" description="Disordered" evidence="1">
    <location>
        <begin position="31"/>
        <end position="83"/>
    </location>
</feature>
<feature type="signal peptide" evidence="2">
    <location>
        <begin position="1"/>
        <end position="22"/>
    </location>
</feature>
<keyword evidence="2" id="KW-0732">Signal</keyword>
<proteinExistence type="predicted"/>
<dbReference type="EMBL" id="JAGGDJ010000024">
    <property type="protein sequence ID" value="MBO7746878.1"/>
    <property type="molecule type" value="Genomic_DNA"/>
</dbReference>
<feature type="chain" id="PRO_5047095271" description="Lipoprotein" evidence="2">
    <location>
        <begin position="23"/>
        <end position="502"/>
    </location>
</feature>
<comment type="caution">
    <text evidence="3">The sequence shown here is derived from an EMBL/GenBank/DDBJ whole genome shotgun (WGS) entry which is preliminary data.</text>
</comment>
<dbReference type="Proteomes" id="UP000670947">
    <property type="component" value="Unassembled WGS sequence"/>
</dbReference>
<evidence type="ECO:0000313" key="3">
    <source>
        <dbReference type="EMBL" id="MBO7746878.1"/>
    </source>
</evidence>
<accession>A0ABS3WF32</accession>
<feature type="compositionally biased region" description="Low complexity" evidence="1">
    <location>
        <begin position="44"/>
        <end position="62"/>
    </location>
</feature>
<evidence type="ECO:0000256" key="1">
    <source>
        <dbReference type="SAM" id="MobiDB-lite"/>
    </source>
</evidence>
<protein>
    <recommendedName>
        <fullName evidence="5">Lipoprotein</fullName>
    </recommendedName>
</protein>
<dbReference type="PROSITE" id="PS51257">
    <property type="entry name" value="PROKAR_LIPOPROTEIN"/>
    <property type="match status" value="1"/>
</dbReference>
<evidence type="ECO:0000256" key="2">
    <source>
        <dbReference type="SAM" id="SignalP"/>
    </source>
</evidence>
<sequence>MRTLRWRLVPLLGLMVAQLMLAACSGANEPGAGTPGDGAKTPIDTSVGTGDAGSGDADARSTPLGGADGPASDPAEGNGAAGAASADGTLTITDIAGWNHPAKAILQDAPFFVTKVELTRDAAYPAFYVSYPGEKDLADHASLWRLMRELAHANGYWDFKLVNGQDGVTVEVVCDAAAKTVTGVKVNGVDYPEAMADAPQTGPKVPQAYLDFMAERHPLQDGSAIGFFVETDLNGDGESEAVLGVKNTRDGDGLYSEIYVLKQGERGVAQLGSNLAEGTGYGVYEIELVRLSDRKSPVVETKLTNGVSLEGFELIALPGKKPIRLVSSASPTGVGEDALIDADQNGDYDGYVQHRTSYDVLFYDVTRTYSLQRGAFVHTGTIVALPDYPADAESAVTQYLSLRALAGFEDAPEVDRRLEALCPACSKAQTELVGGAWLQAFSGSAALAEDPFDVQVQGDGKTDATANVAYAKDDRRTYRLEFHLARSDGAWVIDGIERPAAK</sequence>
<name>A0ABS3WF32_9BACL</name>
<evidence type="ECO:0008006" key="5">
    <source>
        <dbReference type="Google" id="ProtNLM"/>
    </source>
</evidence>